<accession>M1BEW7</accession>
<dbReference type="PaxDb" id="4113-PGSC0003DMT400043584"/>
<proteinExistence type="predicted"/>
<dbReference type="Gramene" id="PGSC0003DMT400043584">
    <property type="protein sequence ID" value="PGSC0003DMT400043584"/>
    <property type="gene ID" value="PGSC0003DMG400016925"/>
</dbReference>
<dbReference type="EnsemblPlants" id="PGSC0003DMT400043584">
    <property type="protein sequence ID" value="PGSC0003DMT400043584"/>
    <property type="gene ID" value="PGSC0003DMG400016925"/>
</dbReference>
<dbReference type="Proteomes" id="UP000011115">
    <property type="component" value="Unassembled WGS sequence"/>
</dbReference>
<protein>
    <submittedName>
        <fullName evidence="1">Uncharacterized protein</fullName>
    </submittedName>
</protein>
<evidence type="ECO:0000313" key="1">
    <source>
        <dbReference type="EnsemblPlants" id="PGSC0003DMT400043584"/>
    </source>
</evidence>
<organism evidence="1 2">
    <name type="scientific">Solanum tuberosum</name>
    <name type="common">Potato</name>
    <dbReference type="NCBI Taxonomy" id="4113"/>
    <lineage>
        <taxon>Eukaryota</taxon>
        <taxon>Viridiplantae</taxon>
        <taxon>Streptophyta</taxon>
        <taxon>Embryophyta</taxon>
        <taxon>Tracheophyta</taxon>
        <taxon>Spermatophyta</taxon>
        <taxon>Magnoliopsida</taxon>
        <taxon>eudicotyledons</taxon>
        <taxon>Gunneridae</taxon>
        <taxon>Pentapetalae</taxon>
        <taxon>asterids</taxon>
        <taxon>lamiids</taxon>
        <taxon>Solanales</taxon>
        <taxon>Solanaceae</taxon>
        <taxon>Solanoideae</taxon>
        <taxon>Solaneae</taxon>
        <taxon>Solanum</taxon>
    </lineage>
</organism>
<evidence type="ECO:0000313" key="2">
    <source>
        <dbReference type="Proteomes" id="UP000011115"/>
    </source>
</evidence>
<dbReference type="InParanoid" id="M1BEW7"/>
<dbReference type="AlphaFoldDB" id="M1BEW7"/>
<keyword evidence="2" id="KW-1185">Reference proteome</keyword>
<dbReference type="HOGENOM" id="CLU_3072458_0_0_1"/>
<reference evidence="2" key="1">
    <citation type="journal article" date="2011" name="Nature">
        <title>Genome sequence and analysis of the tuber crop potato.</title>
        <authorList>
            <consortium name="The Potato Genome Sequencing Consortium"/>
        </authorList>
    </citation>
    <scope>NUCLEOTIDE SEQUENCE [LARGE SCALE GENOMIC DNA]</scope>
    <source>
        <strain evidence="2">cv. DM1-3 516 R44</strain>
    </source>
</reference>
<name>M1BEW7_SOLTU</name>
<reference evidence="1" key="2">
    <citation type="submission" date="2015-06" db="UniProtKB">
        <authorList>
            <consortium name="EnsemblPlants"/>
        </authorList>
    </citation>
    <scope>IDENTIFICATION</scope>
    <source>
        <strain evidence="1">DM1-3 516 R44</strain>
    </source>
</reference>
<sequence>MTNEQVEGFTIQTHTSTRVHQTILPFPYDMTRYTILTQKFFKHLTSLITWHTQ</sequence>